<evidence type="ECO:0000313" key="4">
    <source>
        <dbReference type="Proteomes" id="UP000254889"/>
    </source>
</evidence>
<dbReference type="PANTHER" id="PTHR36505">
    <property type="entry name" value="BLR1072 PROTEIN"/>
    <property type="match status" value="1"/>
</dbReference>
<dbReference type="Pfam" id="PF05239">
    <property type="entry name" value="PRC"/>
    <property type="match status" value="1"/>
</dbReference>
<reference evidence="3 4" key="1">
    <citation type="submission" date="2018-07" db="EMBL/GenBank/DDBJ databases">
        <authorList>
            <person name="Quirk P.G."/>
            <person name="Krulwich T.A."/>
        </authorList>
    </citation>
    <scope>NUCLEOTIDE SEQUENCE [LARGE SCALE GENOMIC DNA]</scope>
    <source>
        <strain evidence="3 4">CC-BB4</strain>
    </source>
</reference>
<feature type="region of interest" description="Disordered" evidence="1">
    <location>
        <begin position="1"/>
        <end position="23"/>
    </location>
</feature>
<organism evidence="3 4">
    <name type="scientific">Pseudolabrys taiwanensis</name>
    <dbReference type="NCBI Taxonomy" id="331696"/>
    <lineage>
        <taxon>Bacteria</taxon>
        <taxon>Pseudomonadati</taxon>
        <taxon>Pseudomonadota</taxon>
        <taxon>Alphaproteobacteria</taxon>
        <taxon>Hyphomicrobiales</taxon>
        <taxon>Xanthobacteraceae</taxon>
        <taxon>Pseudolabrys</taxon>
    </lineage>
</organism>
<accession>A0A346A2Y1</accession>
<sequence length="278" mass="28583">MGYYGRQWNGPAPGPIQATDAPRARSSLTALKLKDLLPSAVPSHGTRFARHPGAAPPPLRLRRRARNMTARHELAARGLRQARNSDSSVWKGQRRHPMIKHLMAGAAISALMATGALAQSSSAPSGSTASPPAATTQSAPAGSAATGQAQFVSSQTPDQLLATKFKGTDVLGADNQKIGDISDILFDKSGKIDAYVVSVGGFLGMGAKEVALAPSAFQMVPGDNGGDPKLKTAMTKDQLTNAQAFARYEAPKPAATTGAGGASSGMGTRPATPSSTGR</sequence>
<dbReference type="OrthoDB" id="7876889at2"/>
<proteinExistence type="predicted"/>
<dbReference type="Gene3D" id="2.30.30.240">
    <property type="entry name" value="PRC-barrel domain"/>
    <property type="match status" value="1"/>
</dbReference>
<feature type="domain" description="PRC-barrel" evidence="2">
    <location>
        <begin position="158"/>
        <end position="212"/>
    </location>
</feature>
<feature type="region of interest" description="Disordered" evidence="1">
    <location>
        <begin position="120"/>
        <end position="151"/>
    </location>
</feature>
<evidence type="ECO:0000259" key="2">
    <source>
        <dbReference type="Pfam" id="PF05239"/>
    </source>
</evidence>
<gene>
    <name evidence="3" type="ORF">DW352_25190</name>
</gene>
<feature type="compositionally biased region" description="Low complexity" evidence="1">
    <location>
        <begin position="120"/>
        <end position="150"/>
    </location>
</feature>
<name>A0A346A2Y1_9HYPH</name>
<dbReference type="InterPro" id="IPR027275">
    <property type="entry name" value="PRC-brl_dom"/>
</dbReference>
<dbReference type="Proteomes" id="UP000254889">
    <property type="component" value="Chromosome"/>
</dbReference>
<dbReference type="EMBL" id="CP031417">
    <property type="protein sequence ID" value="AXK83528.1"/>
    <property type="molecule type" value="Genomic_DNA"/>
</dbReference>
<evidence type="ECO:0000313" key="3">
    <source>
        <dbReference type="EMBL" id="AXK83528.1"/>
    </source>
</evidence>
<dbReference type="SUPFAM" id="SSF50346">
    <property type="entry name" value="PRC-barrel domain"/>
    <property type="match status" value="1"/>
</dbReference>
<dbReference type="AlphaFoldDB" id="A0A346A2Y1"/>
<dbReference type="PANTHER" id="PTHR36505:SF1">
    <property type="entry name" value="BLR1072 PROTEIN"/>
    <property type="match status" value="1"/>
</dbReference>
<keyword evidence="4" id="KW-1185">Reference proteome</keyword>
<dbReference type="InterPro" id="IPR011033">
    <property type="entry name" value="PRC_barrel-like_sf"/>
</dbReference>
<protein>
    <submittedName>
        <fullName evidence="3">PRC-barrel domain containing protein</fullName>
    </submittedName>
</protein>
<evidence type="ECO:0000256" key="1">
    <source>
        <dbReference type="SAM" id="MobiDB-lite"/>
    </source>
</evidence>
<feature type="region of interest" description="Disordered" evidence="1">
    <location>
        <begin position="248"/>
        <end position="278"/>
    </location>
</feature>
<dbReference type="KEGG" id="ptaw:DW352_25190"/>